<feature type="transmembrane region" description="Helical" evidence="2">
    <location>
        <begin position="734"/>
        <end position="756"/>
    </location>
</feature>
<keyword evidence="4" id="KW-1185">Reference proteome</keyword>
<proteinExistence type="predicted"/>
<accession>A0ABR0G815</accession>
<evidence type="ECO:0000313" key="3">
    <source>
        <dbReference type="EMBL" id="KAK4651853.1"/>
    </source>
</evidence>
<protein>
    <submittedName>
        <fullName evidence="3">Uncharacterized protein</fullName>
    </submittedName>
</protein>
<keyword evidence="2" id="KW-1133">Transmembrane helix</keyword>
<keyword evidence="2" id="KW-0812">Transmembrane</keyword>
<reference evidence="3 4" key="1">
    <citation type="journal article" date="2023" name="bioRxiv">
        <title>High-quality genome assemblies of four members of thePodospora anserinaspecies complex.</title>
        <authorList>
            <person name="Ament-Velasquez S.L."/>
            <person name="Vogan A.A."/>
            <person name="Wallerman O."/>
            <person name="Hartmann F."/>
            <person name="Gautier V."/>
            <person name="Silar P."/>
            <person name="Giraud T."/>
            <person name="Johannesson H."/>
        </authorList>
    </citation>
    <scope>NUCLEOTIDE SEQUENCE [LARGE SCALE GENOMIC DNA]</scope>
    <source>
        <strain evidence="3 4">CBS 415.72m</strain>
    </source>
</reference>
<organism evidence="3 4">
    <name type="scientific">Podospora pseudocomata</name>
    <dbReference type="NCBI Taxonomy" id="2093779"/>
    <lineage>
        <taxon>Eukaryota</taxon>
        <taxon>Fungi</taxon>
        <taxon>Dikarya</taxon>
        <taxon>Ascomycota</taxon>
        <taxon>Pezizomycotina</taxon>
        <taxon>Sordariomycetes</taxon>
        <taxon>Sordariomycetidae</taxon>
        <taxon>Sordariales</taxon>
        <taxon>Podosporaceae</taxon>
        <taxon>Podospora</taxon>
    </lineage>
</organism>
<evidence type="ECO:0000313" key="4">
    <source>
        <dbReference type="Proteomes" id="UP001323405"/>
    </source>
</evidence>
<keyword evidence="2" id="KW-0472">Membrane</keyword>
<dbReference type="RefSeq" id="XP_062740828.1">
    <property type="nucleotide sequence ID" value="XM_062891699.1"/>
</dbReference>
<feature type="region of interest" description="Disordered" evidence="1">
    <location>
        <begin position="77"/>
        <end position="107"/>
    </location>
</feature>
<evidence type="ECO:0000256" key="1">
    <source>
        <dbReference type="SAM" id="MobiDB-lite"/>
    </source>
</evidence>
<dbReference type="Proteomes" id="UP001323405">
    <property type="component" value="Unassembled WGS sequence"/>
</dbReference>
<sequence length="1058" mass="119797">MSHYQSNKALNINTLTLPLFMKICCLCSFLLVTLPRLTQLMASTGRQVDYHGADIQPDRDRINGFLTLMNEVVPPAQVHSSSQSVSRPPQYPPAPRPVANTPGSGALPANNRQYCSTSGFHQQLQAQVATKTLLLLDTPGTAMSEKPLSTGSGASSHPNPYQDVSSWWAAFFKGGFSWRWFGGPHLYFRPNLEYADSTPFFVTDGLGREKVYNQPFECYIDPFTGKIEKLYVQAPSSICLLGSVDPNCTWKRTPIRNVTPFLLRVGNLPFRFIPAERRGHRSKFTFEDWCIVIGMWIPSVAVFLMSWTVYDPSGPVEGKDPTKYLPLMYRGLKYPRLARNMLENRHQVAQLLYKYTSWNTTAALSSYRTFRPRFLNYLVQTELPDGRKLFSFETRPVPDNDITPFVMIAWSSAHYELKSRENESGLPRNNEGDLDALLSMGVTASVKYFGLEPEKQDLRQHPKAFWCSANCMPPTKRVDHLGRVVNVDGEEKELLANQDTYSISDIIRTAQHVAVVIGNLQRPWDPNALRVWGERVWTLPEIVLSKGETVTVWHCGTRPSMKPYEFTEIPKALFPTYAWADALNSRQLIEHYGNLHLSHLELVKIALECLMSRHFRAMHPGDRVYVLMGLLRIRPPIDSTDTSFQAFARLSLPQDSDRLMERLICLLPDFPGQNWELMTDQYKASLWDVYPNTQICAIGENDTVVIDDAKGAQIQWSEFTRVRTLRKLTAKREFFIYFLIWSPLVFFIGVILAALFQPPPPMPNSMYYYPVPTNPAYQAGLAITVITLLFFILPAPYFLWHIYSGKLWEVEPCFFGLEGYVPIEAIEEKLFGTRGSHARLQWSTWGSPLSRHTQGRVTRERSVKFKYQDAIDPGTGIQNAVPVLSLDGNIDTYHVESTDPTSPCSHCSSNASGGRYCSYHPTVASCQDMSRSKMGQMKVFTLVDTYNMTVTLFYAVRPPTVLVLGGSEGGMKRAIACSFDITTGTLYRETVLRIPSQSADRMEGLGRLRLGLVRPFLDNDVRKTLSSQPVQQQQSSTIFQEQVTPTSVHVPIVHEPKI</sequence>
<comment type="caution">
    <text evidence="3">The sequence shown here is derived from an EMBL/GenBank/DDBJ whole genome shotgun (WGS) entry which is preliminary data.</text>
</comment>
<feature type="transmembrane region" description="Helical" evidence="2">
    <location>
        <begin position="776"/>
        <end position="800"/>
    </location>
</feature>
<dbReference type="GeneID" id="87911606"/>
<gene>
    <name evidence="3" type="ORF">QC762_600050</name>
</gene>
<dbReference type="EMBL" id="JAFFHA010000008">
    <property type="protein sequence ID" value="KAK4651853.1"/>
    <property type="molecule type" value="Genomic_DNA"/>
</dbReference>
<name>A0ABR0G815_9PEZI</name>
<evidence type="ECO:0000256" key="2">
    <source>
        <dbReference type="SAM" id="Phobius"/>
    </source>
</evidence>